<dbReference type="EMBL" id="CP031047">
    <property type="protein sequence ID" value="QDZ24726.1"/>
    <property type="molecule type" value="Genomic_DNA"/>
</dbReference>
<dbReference type="PANTHER" id="PTHR12300:SF117">
    <property type="entry name" value="LP05237P-RELATED"/>
    <property type="match status" value="1"/>
</dbReference>
<name>A0A5B8MX50_9CHLO</name>
<sequence>MLGSHVSSVLILVLGYVYPAYACFKAVEIGKPEQLKMWCRYWTIIGLATFAQNLTDQFLFWVPLYYEAKLALVVFLWHPRVNGATYVYESTLQPWLAHHEPYIDSKMEEVKNRAQDFTSRYFKQLSTYIQSRSADIAAYLQKQIPGGGGSQQKSSSGFTFISPRDAKEAAANAFAQKKD</sequence>
<comment type="subcellular location">
    <subcellularLocation>
        <location evidence="1">Membrane</location>
        <topology evidence="1">Multi-pass membrane protein</topology>
    </subcellularLocation>
</comment>
<dbReference type="OrthoDB" id="434647at2759"/>
<protein>
    <recommendedName>
        <fullName evidence="1">HVA22-like protein</fullName>
    </recommendedName>
</protein>
<keyword evidence="2" id="KW-0732">Signal</keyword>
<evidence type="ECO:0000313" key="4">
    <source>
        <dbReference type="Proteomes" id="UP000316726"/>
    </source>
</evidence>
<dbReference type="AlphaFoldDB" id="A0A5B8MX50"/>
<organism evidence="3 4">
    <name type="scientific">Chloropicon primus</name>
    <dbReference type="NCBI Taxonomy" id="1764295"/>
    <lineage>
        <taxon>Eukaryota</taxon>
        <taxon>Viridiplantae</taxon>
        <taxon>Chlorophyta</taxon>
        <taxon>Chloropicophyceae</taxon>
        <taxon>Chloropicales</taxon>
        <taxon>Chloropicaceae</taxon>
        <taxon>Chloropicon</taxon>
    </lineage>
</organism>
<dbReference type="GO" id="GO:0016020">
    <property type="term" value="C:membrane"/>
    <property type="evidence" value="ECO:0007669"/>
    <property type="project" value="UniProtKB-SubCell"/>
</dbReference>
<dbReference type="InterPro" id="IPR004345">
    <property type="entry name" value="TB2_DP1_HVA22"/>
</dbReference>
<dbReference type="PANTHER" id="PTHR12300">
    <property type="entry name" value="HVA22-LIKE PROTEINS"/>
    <property type="match status" value="1"/>
</dbReference>
<gene>
    <name evidence="3" type="ORF">A3770_14p72440</name>
</gene>
<dbReference type="Pfam" id="PF03134">
    <property type="entry name" value="TB2_DP1_HVA22"/>
    <property type="match status" value="1"/>
</dbReference>
<keyword evidence="4" id="KW-1185">Reference proteome</keyword>
<evidence type="ECO:0000313" key="3">
    <source>
        <dbReference type="EMBL" id="QDZ24726.1"/>
    </source>
</evidence>
<reference evidence="3 4" key="1">
    <citation type="submission" date="2018-07" db="EMBL/GenBank/DDBJ databases">
        <title>The complete nuclear genome of the prasinophyte Chloropicon primus (CCMP1205).</title>
        <authorList>
            <person name="Pombert J.-F."/>
            <person name="Otis C."/>
            <person name="Turmel M."/>
            <person name="Lemieux C."/>
        </authorList>
    </citation>
    <scope>NUCLEOTIDE SEQUENCE [LARGE SCALE GENOMIC DNA]</scope>
    <source>
        <strain evidence="3 4">CCMP1205</strain>
    </source>
</reference>
<evidence type="ECO:0000256" key="1">
    <source>
        <dbReference type="RuleBase" id="RU362006"/>
    </source>
</evidence>
<dbReference type="Proteomes" id="UP000316726">
    <property type="component" value="Chromosome 14"/>
</dbReference>
<comment type="similarity">
    <text evidence="1">Belongs to the DP1 family.</text>
</comment>
<evidence type="ECO:0000256" key="2">
    <source>
        <dbReference type="SAM" id="SignalP"/>
    </source>
</evidence>
<proteinExistence type="inferred from homology"/>
<feature type="signal peptide" evidence="2">
    <location>
        <begin position="1"/>
        <end position="22"/>
    </location>
</feature>
<accession>A0A5B8MX50</accession>
<feature type="chain" id="PRO_5023146165" description="HVA22-like protein" evidence="2">
    <location>
        <begin position="23"/>
        <end position="179"/>
    </location>
</feature>